<dbReference type="GeneID" id="92376591"/>
<sequence>MLRNQIIKETHTRTTGHQRFNNTVPQHNYGTPKPRTHKYTNTYLRIGTSTNSAKLTLESISTAPSCLQRVLTATMIKRQSVPPQI</sequence>
<reference evidence="2" key="1">
    <citation type="submission" date="2016-09" db="EMBL/GenBank/DDBJ databases">
        <authorList>
            <person name="Hebert L."/>
            <person name="Moumen B."/>
        </authorList>
    </citation>
    <scope>NUCLEOTIDE SEQUENCE [LARGE SCALE GENOMIC DNA]</scope>
    <source>
        <strain evidence="2">OVI</strain>
    </source>
</reference>
<feature type="compositionally biased region" description="Basic and acidic residues" evidence="1">
    <location>
        <begin position="1"/>
        <end position="12"/>
    </location>
</feature>
<proteinExistence type="predicted"/>
<feature type="region of interest" description="Disordered" evidence="1">
    <location>
        <begin position="1"/>
        <end position="21"/>
    </location>
</feature>
<evidence type="ECO:0000313" key="2">
    <source>
        <dbReference type="EMBL" id="SCU71071.1"/>
    </source>
</evidence>
<comment type="caution">
    <text evidence="2">The sequence shown here is derived from an EMBL/GenBank/DDBJ whole genome shotgun (WGS) entry which is preliminary data.</text>
</comment>
<evidence type="ECO:0000256" key="1">
    <source>
        <dbReference type="SAM" id="MobiDB-lite"/>
    </source>
</evidence>
<dbReference type="Proteomes" id="UP000195570">
    <property type="component" value="Unassembled WGS sequence"/>
</dbReference>
<dbReference type="RefSeq" id="XP_067081790.1">
    <property type="nucleotide sequence ID" value="XM_067225689.1"/>
</dbReference>
<accession>A0A1G4IFB1</accession>
<dbReference type="EMBL" id="CZPT02001561">
    <property type="protein sequence ID" value="SCU71071.1"/>
    <property type="molecule type" value="Genomic_DNA"/>
</dbReference>
<evidence type="ECO:0000313" key="3">
    <source>
        <dbReference type="Proteomes" id="UP000195570"/>
    </source>
</evidence>
<protein>
    <submittedName>
        <fullName evidence="2">Uncharacterized protein</fullName>
    </submittedName>
</protein>
<dbReference type="AlphaFoldDB" id="A0A1G4IFB1"/>
<gene>
    <name evidence="2" type="ORF">TEOVI_000265100</name>
</gene>
<keyword evidence="3" id="KW-1185">Reference proteome</keyword>
<dbReference type="VEuPathDB" id="TriTrypDB:TEOVI_000265100"/>
<name>A0A1G4IFB1_TRYEQ</name>
<organism evidence="2 3">
    <name type="scientific">Trypanosoma equiperdum</name>
    <dbReference type="NCBI Taxonomy" id="5694"/>
    <lineage>
        <taxon>Eukaryota</taxon>
        <taxon>Discoba</taxon>
        <taxon>Euglenozoa</taxon>
        <taxon>Kinetoplastea</taxon>
        <taxon>Metakinetoplastina</taxon>
        <taxon>Trypanosomatida</taxon>
        <taxon>Trypanosomatidae</taxon>
        <taxon>Trypanosoma</taxon>
    </lineage>
</organism>